<evidence type="ECO:0000313" key="3">
    <source>
        <dbReference type="Proteomes" id="UP000261540"/>
    </source>
</evidence>
<evidence type="ECO:0000256" key="1">
    <source>
        <dbReference type="SAM" id="MobiDB-lite"/>
    </source>
</evidence>
<proteinExistence type="predicted"/>
<organism evidence="2 3">
    <name type="scientific">Paramormyrops kingsleyae</name>
    <dbReference type="NCBI Taxonomy" id="1676925"/>
    <lineage>
        <taxon>Eukaryota</taxon>
        <taxon>Metazoa</taxon>
        <taxon>Chordata</taxon>
        <taxon>Craniata</taxon>
        <taxon>Vertebrata</taxon>
        <taxon>Euteleostomi</taxon>
        <taxon>Actinopterygii</taxon>
        <taxon>Neopterygii</taxon>
        <taxon>Teleostei</taxon>
        <taxon>Osteoglossocephala</taxon>
        <taxon>Osteoglossomorpha</taxon>
        <taxon>Osteoglossiformes</taxon>
        <taxon>Mormyridae</taxon>
        <taxon>Paramormyrops</taxon>
    </lineage>
</organism>
<dbReference type="Proteomes" id="UP000261540">
    <property type="component" value="Unplaced"/>
</dbReference>
<reference evidence="2" key="1">
    <citation type="submission" date="2025-08" db="UniProtKB">
        <authorList>
            <consortium name="Ensembl"/>
        </authorList>
    </citation>
    <scope>IDENTIFICATION</scope>
</reference>
<name>A0A3B3S686_9TELE</name>
<protein>
    <submittedName>
        <fullName evidence="2">Uncharacterized protein</fullName>
    </submittedName>
</protein>
<evidence type="ECO:0000313" key="2">
    <source>
        <dbReference type="Ensembl" id="ENSPKIP00000025670.1"/>
    </source>
</evidence>
<accession>A0A3B3S686</accession>
<sequence>MEYHPKNNKKYNIQPPCWASPSAQRPLGYSTPPPSAPMGAPLQADTRGAPRPKPYLACALIRPWLCPIHLSTHPDCSAVRSHTLVLMEVPSFNGNGFIPAILKVRTLSGDPLVWEINILACIWVTNCAPLCSHVSSISD</sequence>
<dbReference type="Ensembl" id="ENSPKIT00000006407.1">
    <property type="protein sequence ID" value="ENSPKIP00000025670.1"/>
    <property type="gene ID" value="ENSPKIG00000008456.1"/>
</dbReference>
<keyword evidence="3" id="KW-1185">Reference proteome</keyword>
<feature type="region of interest" description="Disordered" evidence="1">
    <location>
        <begin position="23"/>
        <end position="48"/>
    </location>
</feature>
<reference evidence="2" key="2">
    <citation type="submission" date="2025-09" db="UniProtKB">
        <authorList>
            <consortium name="Ensembl"/>
        </authorList>
    </citation>
    <scope>IDENTIFICATION</scope>
</reference>
<dbReference type="AlphaFoldDB" id="A0A3B3S686"/>